<dbReference type="InterPro" id="IPR027417">
    <property type="entry name" value="P-loop_NTPase"/>
</dbReference>
<dbReference type="Pfam" id="PF00569">
    <property type="entry name" value="ZZ"/>
    <property type="match status" value="11"/>
</dbReference>
<feature type="domain" description="ZZ-type" evidence="5">
    <location>
        <begin position="630"/>
        <end position="681"/>
    </location>
</feature>
<sequence>MDKVRIFILLLVKNIKRETSLYESILKSLVPKEIQLTEKDIEYILTAKDDLQNILALDGLNEYPGGIEDANFRESDIMNSLRGEMITNVKKIVSTRLSCLPDLEECDVERVRLQKFGETQWKTYVHKVYQNDSVCEPVIKSIKENSLLRGLCEIPLFMSLIVHILRDDIVNDRKLKSETETAIFKHLIIGMMAHHKEKKLSLQKYDSSVASIEKTAFQSPLPPSKVMTWEKEELLSYPNYDMLCLDQLSKCNRSFQMTLRHLYLSEIANCKGDTLILKNGVFLSSLPTVQSITFDEWPKVNISSWLKECLSLQTVVLTVKGCVKPDFFWEVFGRRGVSVFYLAKGSDAGAKRDCWCKLKGKVWLKIHDYKCDGCGEDEILGSRFRCRVCHNYNLCESCKHSGIHKGHIFREFYGFELKHEGYNCSDCGEKDVKGILFTCSKPNCKFTLCESCKEKGKQEGHRFRRHDQSSAAMNFAQVVMTLAVMAVTVKGFKSSFRSSTEKSGRERAKEDGRKLANPIENSKRSFIKCNACGESITKVRFRCKACPYFNLCEHCKENGRHIQGHEFCQFHGKEIEHFSVICDECGENPLVGIRYRCRVCDDYDLCQCCKDRVKHPRHKFQVIRGEEVVHYHIGCNNCGEENIRGTRYRCEVCLYYNICDWCKENGVHDHHRLRKVDPALMVAHTFISCFGCDEQDIRGIRYRCKTCKYLNFCQQCYKRREDKHHEYQEFLGTEFPHKRISCNGCGESNIRGNRHRCRLRDYFNLCEICKNRDDHEDCELMLFDGSEVKHEYNKCKGCEEQPIIGPRYRCTKCKLYDLCECCKERGVHHQHYLNKFNGHEHRSDANCTRCGTKEIIGNYYRCKLCKDVTLCERCMDKDVHWKHGLQKFDGTEYVHSYINCDGCKEERIKGVRYRCTRCNYFNLCEGCMKRGQHSQHSFRSFNGTEHVHKNISCDNCGEINIRGNRFRFKKRRYFNFCEICKDNGNQQDYEIQKFDGSEFEHYFIPCNECGERHIRGIRYRCKSCSYYNLCHLCKNKGVHIDHEFEVFDGSEHVHLNISCDNCKEKHIRGDRYRSNSRDYVNLCRQCKEKEDATNEVFQLFDGREEKHVRISCNSCEEKNITGIRHRCRECKYFNLCDICKDREKHPDHEMQSFDGSEIKHSYYRCGKCAEKPIVGSRYRSNTIRNLNLCEICKKKEDLGPLNDFKEITKPLKSWMVCSSCGRGSLPNCTMYRCKSCEYFNRCQICADRGEHENHEFEILSGSMPAHLNIDCDGCGEEHIRGLRYRCTECLYFNLCGSCRRRNVHEHSEYQIFDGTELRHEQIKCSRCQEMPIIGARFKCTICELEEVNICGICHSKRVHPMHAMEEYKTVSIQGHMYTFVSRNGMLAVSWRFISGR</sequence>
<dbReference type="Proteomes" id="UP001152320">
    <property type="component" value="Unassembled WGS sequence"/>
</dbReference>
<dbReference type="Gene3D" id="3.40.50.300">
    <property type="entry name" value="P-loop containing nucleotide triphosphate hydrolases"/>
    <property type="match status" value="1"/>
</dbReference>
<evidence type="ECO:0000256" key="2">
    <source>
        <dbReference type="ARBA" id="ARBA00022771"/>
    </source>
</evidence>
<accession>A0A9Q0YD52</accession>
<dbReference type="GO" id="GO:0008270">
    <property type="term" value="F:zinc ion binding"/>
    <property type="evidence" value="ECO:0007669"/>
    <property type="project" value="UniProtKB-KW"/>
</dbReference>
<dbReference type="PANTHER" id="PTHR20930">
    <property type="entry name" value="OVARIAN CARCINOMA ANTIGEN CA125-RELATED"/>
    <property type="match status" value="1"/>
</dbReference>
<dbReference type="SUPFAM" id="SSF57850">
    <property type="entry name" value="RING/U-box"/>
    <property type="match status" value="17"/>
</dbReference>
<dbReference type="PROSITE" id="PS50135">
    <property type="entry name" value="ZF_ZZ_2"/>
    <property type="match status" value="9"/>
</dbReference>
<keyword evidence="3" id="KW-0862">Zinc</keyword>
<evidence type="ECO:0000313" key="7">
    <source>
        <dbReference type="Proteomes" id="UP001152320"/>
    </source>
</evidence>
<gene>
    <name evidence="6" type="ORF">HOLleu_42325</name>
</gene>
<feature type="domain" description="ZZ-type" evidence="5">
    <location>
        <begin position="790"/>
        <end position="844"/>
    </location>
</feature>
<dbReference type="SMART" id="SM00291">
    <property type="entry name" value="ZnF_ZZ"/>
    <property type="match status" value="18"/>
</dbReference>
<feature type="domain" description="ZZ-type" evidence="5">
    <location>
        <begin position="1107"/>
        <end position="1158"/>
    </location>
</feature>
<feature type="domain" description="ZZ-type" evidence="5">
    <location>
        <begin position="1266"/>
        <end position="1317"/>
    </location>
</feature>
<feature type="domain" description="ZZ-type" evidence="5">
    <location>
        <begin position="577"/>
        <end position="628"/>
    </location>
</feature>
<dbReference type="InterPro" id="IPR043145">
    <property type="entry name" value="Znf_ZZ_sf"/>
</dbReference>
<comment type="caution">
    <text evidence="6">The sequence shown here is derived from an EMBL/GenBank/DDBJ whole genome shotgun (WGS) entry which is preliminary data.</text>
</comment>
<protein>
    <submittedName>
        <fullName evidence="6">ZZ-type zinc finger-containing protein P35G2.11c</fullName>
    </submittedName>
</protein>
<evidence type="ECO:0000313" key="6">
    <source>
        <dbReference type="EMBL" id="KAJ8019230.1"/>
    </source>
</evidence>
<proteinExistence type="predicted"/>
<evidence type="ECO:0000256" key="3">
    <source>
        <dbReference type="ARBA" id="ARBA00022833"/>
    </source>
</evidence>
<name>A0A9Q0YD52_HOLLE</name>
<organism evidence="6 7">
    <name type="scientific">Holothuria leucospilota</name>
    <name type="common">Black long sea cucumber</name>
    <name type="synonym">Mertensiothuria leucospilota</name>
    <dbReference type="NCBI Taxonomy" id="206669"/>
    <lineage>
        <taxon>Eukaryota</taxon>
        <taxon>Metazoa</taxon>
        <taxon>Echinodermata</taxon>
        <taxon>Eleutherozoa</taxon>
        <taxon>Echinozoa</taxon>
        <taxon>Holothuroidea</taxon>
        <taxon>Aspidochirotacea</taxon>
        <taxon>Aspidochirotida</taxon>
        <taxon>Holothuriidae</taxon>
        <taxon>Holothuria</taxon>
    </lineage>
</organism>
<keyword evidence="2 4" id="KW-0863">Zinc-finger</keyword>
<dbReference type="PROSITE" id="PS01357">
    <property type="entry name" value="ZF_ZZ_1"/>
    <property type="match status" value="2"/>
</dbReference>
<dbReference type="OrthoDB" id="441278at2759"/>
<keyword evidence="7" id="KW-1185">Reference proteome</keyword>
<feature type="domain" description="ZZ-type" evidence="5">
    <location>
        <begin position="895"/>
        <end position="956"/>
    </location>
</feature>
<dbReference type="Gene3D" id="3.30.60.90">
    <property type="match status" value="16"/>
</dbReference>
<evidence type="ECO:0000256" key="1">
    <source>
        <dbReference type="ARBA" id="ARBA00022723"/>
    </source>
</evidence>
<evidence type="ECO:0000259" key="5">
    <source>
        <dbReference type="PROSITE" id="PS50135"/>
    </source>
</evidence>
<evidence type="ECO:0000256" key="4">
    <source>
        <dbReference type="PROSITE-ProRule" id="PRU00228"/>
    </source>
</evidence>
<keyword evidence="1" id="KW-0479">Metal-binding</keyword>
<dbReference type="InterPro" id="IPR000433">
    <property type="entry name" value="Znf_ZZ"/>
</dbReference>
<dbReference type="PANTHER" id="PTHR20930:SF0">
    <property type="entry name" value="PROTEIN ILRUN"/>
    <property type="match status" value="1"/>
</dbReference>
<feature type="domain" description="ZZ-type" evidence="5">
    <location>
        <begin position="1319"/>
        <end position="1372"/>
    </location>
</feature>
<reference evidence="6" key="1">
    <citation type="submission" date="2021-10" db="EMBL/GenBank/DDBJ databases">
        <title>Tropical sea cucumber genome reveals ecological adaptation and Cuvierian tubules defense mechanism.</title>
        <authorList>
            <person name="Chen T."/>
        </authorList>
    </citation>
    <scope>NUCLEOTIDE SEQUENCE</scope>
    <source>
        <strain evidence="6">Nanhai2018</strain>
        <tissue evidence="6">Muscle</tissue>
    </source>
</reference>
<dbReference type="EMBL" id="JAIZAY010000054">
    <property type="protein sequence ID" value="KAJ8019230.1"/>
    <property type="molecule type" value="Genomic_DNA"/>
</dbReference>
<feature type="domain" description="ZZ-type" evidence="5">
    <location>
        <begin position="684"/>
        <end position="735"/>
    </location>
</feature>
<feature type="domain" description="ZZ-type" evidence="5">
    <location>
        <begin position="366"/>
        <end position="417"/>
    </location>
</feature>